<dbReference type="CDD" id="cd11072">
    <property type="entry name" value="CYP71-like"/>
    <property type="match status" value="1"/>
</dbReference>
<dbReference type="SUPFAM" id="SSF48264">
    <property type="entry name" value="Cytochrome P450"/>
    <property type="match status" value="1"/>
</dbReference>
<proteinExistence type="inferred from homology"/>
<name>A0AAD8L519_TARER</name>
<protein>
    <recommendedName>
        <fullName evidence="13">Cytochrome P450</fullName>
    </recommendedName>
</protein>
<keyword evidence="10" id="KW-0812">Transmembrane</keyword>
<dbReference type="PANTHER" id="PTHR47955">
    <property type="entry name" value="CYTOCHROME P450 FAMILY 71 PROTEIN"/>
    <property type="match status" value="1"/>
</dbReference>
<dbReference type="InterPro" id="IPR017972">
    <property type="entry name" value="Cyt_P450_CS"/>
</dbReference>
<gene>
    <name evidence="11" type="ORF">QVD17_01518</name>
</gene>
<keyword evidence="12" id="KW-1185">Reference proteome</keyword>
<evidence type="ECO:0000313" key="11">
    <source>
        <dbReference type="EMBL" id="KAK1435749.1"/>
    </source>
</evidence>
<keyword evidence="10" id="KW-1133">Transmembrane helix</keyword>
<evidence type="ECO:0000256" key="4">
    <source>
        <dbReference type="ARBA" id="ARBA00022723"/>
    </source>
</evidence>
<accession>A0AAD8L519</accession>
<feature type="binding site" description="axial binding residue" evidence="8">
    <location>
        <position position="440"/>
    </location>
    <ligand>
        <name>heme</name>
        <dbReference type="ChEBI" id="CHEBI:30413"/>
    </ligand>
    <ligandPart>
        <name>Fe</name>
        <dbReference type="ChEBI" id="CHEBI:18248"/>
    </ligandPart>
</feature>
<evidence type="ECO:0000256" key="7">
    <source>
        <dbReference type="ARBA" id="ARBA00023033"/>
    </source>
</evidence>
<dbReference type="GO" id="GO:0005506">
    <property type="term" value="F:iron ion binding"/>
    <property type="evidence" value="ECO:0007669"/>
    <property type="project" value="InterPro"/>
</dbReference>
<evidence type="ECO:0000256" key="1">
    <source>
        <dbReference type="ARBA" id="ARBA00004721"/>
    </source>
</evidence>
<dbReference type="GO" id="GO:0016712">
    <property type="term" value="F:oxidoreductase activity, acting on paired donors, with incorporation or reduction of molecular oxygen, reduced flavin or flavoprotein as one donor, and incorporation of one atom of oxygen"/>
    <property type="evidence" value="ECO:0007669"/>
    <property type="project" value="UniProtKB-ARBA"/>
</dbReference>
<evidence type="ECO:0000256" key="6">
    <source>
        <dbReference type="ARBA" id="ARBA00023004"/>
    </source>
</evidence>
<evidence type="ECO:0000256" key="8">
    <source>
        <dbReference type="PIRSR" id="PIRSR602401-1"/>
    </source>
</evidence>
<keyword evidence="6 8" id="KW-0408">Iron</keyword>
<dbReference type="Pfam" id="PF00067">
    <property type="entry name" value="p450"/>
    <property type="match status" value="1"/>
</dbReference>
<comment type="cofactor">
    <cofactor evidence="8">
        <name>heme</name>
        <dbReference type="ChEBI" id="CHEBI:30413"/>
    </cofactor>
</comment>
<evidence type="ECO:0000256" key="2">
    <source>
        <dbReference type="ARBA" id="ARBA00010617"/>
    </source>
</evidence>
<dbReference type="PRINTS" id="PR00385">
    <property type="entry name" value="P450"/>
</dbReference>
<dbReference type="GO" id="GO:0020037">
    <property type="term" value="F:heme binding"/>
    <property type="evidence" value="ECO:0007669"/>
    <property type="project" value="InterPro"/>
</dbReference>
<dbReference type="EMBL" id="JAUHHV010000001">
    <property type="protein sequence ID" value="KAK1435749.1"/>
    <property type="molecule type" value="Genomic_DNA"/>
</dbReference>
<keyword evidence="5 9" id="KW-0560">Oxidoreductase</keyword>
<evidence type="ECO:0000256" key="5">
    <source>
        <dbReference type="ARBA" id="ARBA00023002"/>
    </source>
</evidence>
<dbReference type="FunFam" id="1.10.630.10:FF:000011">
    <property type="entry name" value="Cytochrome P450 83B1"/>
    <property type="match status" value="1"/>
</dbReference>
<evidence type="ECO:0008006" key="13">
    <source>
        <dbReference type="Google" id="ProtNLM"/>
    </source>
</evidence>
<dbReference type="PANTHER" id="PTHR47955:SF15">
    <property type="entry name" value="CYTOCHROME P450 71A2-LIKE"/>
    <property type="match status" value="1"/>
</dbReference>
<sequence>MSFTLQVLIFSSFPFILAILVLKSYISSSSSSKNHKNLPPSPPKLPLIGNLHQLGSSPHRSLHAIAQNYGPVMLLRFGSVPVLIVSSVKAAREMIKTHDLAFASRPALSIPRKLFYELKDIGFAEYGEYWRQLKSITVLHLLSHKRVQSYRQVREEEMDLMMEKIQKANESVVNLSGLLASLTNNIICRVTLGKTYDGRRFKRLFARAGELVGCFSVGSYIPSLRWVDRLSGIERKTNQVFKELDEFLDGVVDGHVTRKGDLATEYEDLVDILLDIQRDNRTGFQLNKRMIKATILDLLIGGTDTTSTSLEWAIAELLRHPQAMKKLQQEAREIGQGRSRIVEEDLEKMPYLKAVLKEALRLHTPLPLLVPHESTQDVKLFGYDIPSGTQVHINAWAIARDPSKWEAPEDFKPERFLSSSIDYKGLHYELIPFGAGRRRCPGIQFSIIINEIVLANLVYKFDLASMGEGSLDLSETNGITVSKKYPIMVSATPVNP</sequence>
<evidence type="ECO:0000256" key="9">
    <source>
        <dbReference type="RuleBase" id="RU000461"/>
    </source>
</evidence>
<dbReference type="AlphaFoldDB" id="A0AAD8L519"/>
<evidence type="ECO:0000256" key="3">
    <source>
        <dbReference type="ARBA" id="ARBA00022617"/>
    </source>
</evidence>
<dbReference type="InterPro" id="IPR002401">
    <property type="entry name" value="Cyt_P450_E_grp-I"/>
</dbReference>
<dbReference type="GO" id="GO:0051762">
    <property type="term" value="P:sesquiterpene biosynthetic process"/>
    <property type="evidence" value="ECO:0007669"/>
    <property type="project" value="UniProtKB-ARBA"/>
</dbReference>
<dbReference type="PROSITE" id="PS00086">
    <property type="entry name" value="CYTOCHROME_P450"/>
    <property type="match status" value="1"/>
</dbReference>
<dbReference type="Proteomes" id="UP001229421">
    <property type="component" value="Unassembled WGS sequence"/>
</dbReference>
<evidence type="ECO:0000313" key="12">
    <source>
        <dbReference type="Proteomes" id="UP001229421"/>
    </source>
</evidence>
<evidence type="ECO:0000256" key="10">
    <source>
        <dbReference type="SAM" id="Phobius"/>
    </source>
</evidence>
<dbReference type="PRINTS" id="PR00463">
    <property type="entry name" value="EP450I"/>
</dbReference>
<comment type="caution">
    <text evidence="11">The sequence shown here is derived from an EMBL/GenBank/DDBJ whole genome shotgun (WGS) entry which is preliminary data.</text>
</comment>
<keyword evidence="3 8" id="KW-0349">Heme</keyword>
<dbReference type="Gene3D" id="1.10.630.10">
    <property type="entry name" value="Cytochrome P450"/>
    <property type="match status" value="1"/>
</dbReference>
<keyword evidence="7 9" id="KW-0503">Monooxygenase</keyword>
<organism evidence="11 12">
    <name type="scientific">Tagetes erecta</name>
    <name type="common">African marigold</name>
    <dbReference type="NCBI Taxonomy" id="13708"/>
    <lineage>
        <taxon>Eukaryota</taxon>
        <taxon>Viridiplantae</taxon>
        <taxon>Streptophyta</taxon>
        <taxon>Embryophyta</taxon>
        <taxon>Tracheophyta</taxon>
        <taxon>Spermatophyta</taxon>
        <taxon>Magnoliopsida</taxon>
        <taxon>eudicotyledons</taxon>
        <taxon>Gunneridae</taxon>
        <taxon>Pentapetalae</taxon>
        <taxon>asterids</taxon>
        <taxon>campanulids</taxon>
        <taxon>Asterales</taxon>
        <taxon>Asteraceae</taxon>
        <taxon>Asteroideae</taxon>
        <taxon>Heliantheae alliance</taxon>
        <taxon>Tageteae</taxon>
        <taxon>Tagetes</taxon>
    </lineage>
</organism>
<dbReference type="InterPro" id="IPR036396">
    <property type="entry name" value="Cyt_P450_sf"/>
</dbReference>
<feature type="transmembrane region" description="Helical" evidence="10">
    <location>
        <begin position="7"/>
        <end position="26"/>
    </location>
</feature>
<keyword evidence="10" id="KW-0472">Membrane</keyword>
<reference evidence="11" key="1">
    <citation type="journal article" date="2023" name="bioRxiv">
        <title>Improved chromosome-level genome assembly for marigold (Tagetes erecta).</title>
        <authorList>
            <person name="Jiang F."/>
            <person name="Yuan L."/>
            <person name="Wang S."/>
            <person name="Wang H."/>
            <person name="Xu D."/>
            <person name="Wang A."/>
            <person name="Fan W."/>
        </authorList>
    </citation>
    <scope>NUCLEOTIDE SEQUENCE</scope>
    <source>
        <strain evidence="11">WSJ</strain>
        <tissue evidence="11">Leaf</tissue>
    </source>
</reference>
<keyword evidence="4 8" id="KW-0479">Metal-binding</keyword>
<dbReference type="InterPro" id="IPR001128">
    <property type="entry name" value="Cyt_P450"/>
</dbReference>
<comment type="similarity">
    <text evidence="2 9">Belongs to the cytochrome P450 family.</text>
</comment>
<comment type="pathway">
    <text evidence="1">Secondary metabolite biosynthesis; terpenoid biosynthesis.</text>
</comment>